<feature type="chain" id="PRO_5040325318" description="Transferrin-like domain-containing protein" evidence="1">
    <location>
        <begin position="24"/>
        <end position="732"/>
    </location>
</feature>
<reference evidence="3" key="1">
    <citation type="submission" date="2021-12" db="EMBL/GenBank/DDBJ databases">
        <authorList>
            <person name="King R."/>
        </authorList>
    </citation>
    <scope>NUCLEOTIDE SEQUENCE</scope>
</reference>
<name>A0A9N9R477_9NEOP</name>
<dbReference type="GO" id="GO:0005615">
    <property type="term" value="C:extracellular space"/>
    <property type="evidence" value="ECO:0007669"/>
    <property type="project" value="TreeGrafter"/>
</dbReference>
<proteinExistence type="predicted"/>
<keyword evidence="1" id="KW-0732">Signal</keyword>
<dbReference type="SMART" id="SM00094">
    <property type="entry name" value="TR_FER"/>
    <property type="match status" value="1"/>
</dbReference>
<dbReference type="PANTHER" id="PTHR11485">
    <property type="entry name" value="TRANSFERRIN"/>
    <property type="match status" value="1"/>
</dbReference>
<feature type="domain" description="Transferrin-like" evidence="2">
    <location>
        <begin position="32"/>
        <end position="371"/>
    </location>
</feature>
<dbReference type="PROSITE" id="PS51408">
    <property type="entry name" value="TRANSFERRIN_LIKE_4"/>
    <property type="match status" value="2"/>
</dbReference>
<feature type="signal peptide" evidence="1">
    <location>
        <begin position="1"/>
        <end position="23"/>
    </location>
</feature>
<accession>A0A9N9R477</accession>
<organism evidence="3 4">
    <name type="scientific">Diatraea saccharalis</name>
    <name type="common">sugarcane borer</name>
    <dbReference type="NCBI Taxonomy" id="40085"/>
    <lineage>
        <taxon>Eukaryota</taxon>
        <taxon>Metazoa</taxon>
        <taxon>Ecdysozoa</taxon>
        <taxon>Arthropoda</taxon>
        <taxon>Hexapoda</taxon>
        <taxon>Insecta</taxon>
        <taxon>Pterygota</taxon>
        <taxon>Neoptera</taxon>
        <taxon>Endopterygota</taxon>
        <taxon>Lepidoptera</taxon>
        <taxon>Glossata</taxon>
        <taxon>Ditrysia</taxon>
        <taxon>Pyraloidea</taxon>
        <taxon>Crambidae</taxon>
        <taxon>Crambinae</taxon>
        <taxon>Diatraea</taxon>
    </lineage>
</organism>
<evidence type="ECO:0000313" key="4">
    <source>
        <dbReference type="Proteomes" id="UP001153714"/>
    </source>
</evidence>
<evidence type="ECO:0000259" key="2">
    <source>
        <dbReference type="PROSITE" id="PS51408"/>
    </source>
</evidence>
<protein>
    <recommendedName>
        <fullName evidence="2">Transferrin-like domain-containing protein</fullName>
    </recommendedName>
</protein>
<dbReference type="AlphaFoldDB" id="A0A9N9R477"/>
<keyword evidence="4" id="KW-1185">Reference proteome</keyword>
<dbReference type="Pfam" id="PF00405">
    <property type="entry name" value="Transferrin"/>
    <property type="match status" value="2"/>
</dbReference>
<dbReference type="InterPro" id="IPR001156">
    <property type="entry name" value="Transferrin-like_dom"/>
</dbReference>
<dbReference type="GO" id="GO:0005886">
    <property type="term" value="C:plasma membrane"/>
    <property type="evidence" value="ECO:0007669"/>
    <property type="project" value="TreeGrafter"/>
</dbReference>
<feature type="domain" description="Transferrin-like" evidence="2">
    <location>
        <begin position="381"/>
        <end position="702"/>
    </location>
</feature>
<dbReference type="OrthoDB" id="8170333at2759"/>
<sequence>MTTKLRRLSVILLFLNFFQSALLQGSGENGNLRLCVVEGRGAFKRASKYCPVLDAEKSGVECVLGTDRLDCLRRINKGTVDFGVFSPEDLVAAQWANIDVLVTNELRTRARPFERSIVAVANKRILSEGVTSLHNIMKNTTLCHPGVGGVEDLRSLSDTLTGYLESLIIPKSCEPKLSLAENKIKALADFFGKSCKAGPWVLDAHRDNELKSRYSSLCAACHSNCKITDPYRGETGALNCLVEAGDVTWTELDDVKAYFGLSNKSNGAYPNPNQFSYLCRDGSTQSLTEGTEPCVWLHRPWPVIIAKRKAAVAVASLALALANNTVPVDRHWRGALAALLEVYQAQPEPLQPPTVPMDYLAKAKGFREAYSQSGCDPPRHITLCTTSNLERNKCEWLSEAGAVYGISPPLQCAIRQDLPSCMEGAERGEFVVQADSDWLLKGMRDYSLTPILHESNPIVDQTHTVVAYVTESSGITKMADMRGKRASFPEYDGFAWHSVLRYITKKDEVPCNGIKDYFSQICAPGFEKMNVSDATKDLFTKNCYKENDKVLSGEMQALRALVEGKTDIAFIRMETYNLYAANKLTEYAWAKTPIRILPICPEENTKYCFISWSNLGHIFVNKNVTAMRRQEIINVFTKLDQLFGKNPPFHTAMFSMYGSFNHQMGVLFHNNTWKLTTDDILRNHPYDKIPLNFERSLTNSTDSCQLADLTNFGAKLQPTVWLLLSLVLILSR</sequence>
<dbReference type="GO" id="GO:0006826">
    <property type="term" value="P:iron ion transport"/>
    <property type="evidence" value="ECO:0007669"/>
    <property type="project" value="TreeGrafter"/>
</dbReference>
<dbReference type="PANTHER" id="PTHR11485:SF54">
    <property type="entry name" value="TRANSFERRIN"/>
    <property type="match status" value="1"/>
</dbReference>
<evidence type="ECO:0000256" key="1">
    <source>
        <dbReference type="SAM" id="SignalP"/>
    </source>
</evidence>
<dbReference type="Proteomes" id="UP001153714">
    <property type="component" value="Chromosome 20"/>
</dbReference>
<reference evidence="3" key="2">
    <citation type="submission" date="2022-10" db="EMBL/GenBank/DDBJ databases">
        <authorList>
            <consortium name="ENA_rothamsted_submissions"/>
            <consortium name="culmorum"/>
            <person name="King R."/>
        </authorList>
    </citation>
    <scope>NUCLEOTIDE SEQUENCE</scope>
</reference>
<evidence type="ECO:0000313" key="3">
    <source>
        <dbReference type="EMBL" id="CAG9789710.1"/>
    </source>
</evidence>
<dbReference type="GO" id="GO:0005769">
    <property type="term" value="C:early endosome"/>
    <property type="evidence" value="ECO:0007669"/>
    <property type="project" value="TreeGrafter"/>
</dbReference>
<dbReference type="GO" id="GO:0055037">
    <property type="term" value="C:recycling endosome"/>
    <property type="evidence" value="ECO:0007669"/>
    <property type="project" value="TreeGrafter"/>
</dbReference>
<dbReference type="Gene3D" id="3.40.190.10">
    <property type="entry name" value="Periplasmic binding protein-like II"/>
    <property type="match status" value="3"/>
</dbReference>
<gene>
    <name evidence="3" type="ORF">DIATSA_LOCUS7417</name>
</gene>
<dbReference type="SUPFAM" id="SSF53850">
    <property type="entry name" value="Periplasmic binding protein-like II"/>
    <property type="match status" value="2"/>
</dbReference>
<dbReference type="EMBL" id="OU893351">
    <property type="protein sequence ID" value="CAG9789710.1"/>
    <property type="molecule type" value="Genomic_DNA"/>
</dbReference>
<dbReference type="CDD" id="cd13529">
    <property type="entry name" value="PBP2_transferrin"/>
    <property type="match status" value="2"/>
</dbReference>